<name>A0A5B9FRT1_9FLAO</name>
<dbReference type="RefSeq" id="WP_147583112.1">
    <property type="nucleotide sequence ID" value="NZ_CP042831.1"/>
</dbReference>
<evidence type="ECO:0000313" key="2">
    <source>
        <dbReference type="EMBL" id="QEE49604.1"/>
    </source>
</evidence>
<organism evidence="2 3">
    <name type="scientific">Flavobacterium alkalisoli</name>
    <dbReference type="NCBI Taxonomy" id="2602769"/>
    <lineage>
        <taxon>Bacteria</taxon>
        <taxon>Pseudomonadati</taxon>
        <taxon>Bacteroidota</taxon>
        <taxon>Flavobacteriia</taxon>
        <taxon>Flavobacteriales</taxon>
        <taxon>Flavobacteriaceae</taxon>
        <taxon>Flavobacterium</taxon>
    </lineage>
</organism>
<evidence type="ECO:0000256" key="1">
    <source>
        <dbReference type="SAM" id="Phobius"/>
    </source>
</evidence>
<keyword evidence="3" id="KW-1185">Reference proteome</keyword>
<evidence type="ECO:0008006" key="4">
    <source>
        <dbReference type="Google" id="ProtNLM"/>
    </source>
</evidence>
<proteinExistence type="predicted"/>
<accession>A0A5B9FRT1</accession>
<evidence type="ECO:0000313" key="3">
    <source>
        <dbReference type="Proteomes" id="UP000321222"/>
    </source>
</evidence>
<gene>
    <name evidence="2" type="ORF">FUA48_08420</name>
</gene>
<keyword evidence="1" id="KW-1133">Transmembrane helix</keyword>
<sequence length="188" mass="20942">MAKSFLNNPAYASYPRGIRNNNPANLILTSENWQGKIPNSQNTDGHFEQFKELRYGIRAMMRNMINKINGGINTVDSLISVLSPSFENHTGIYIQNVAKALGILPSVKLEITQETIIALCKIIATVENGKQYADLITESDYQEAIAILGMPLKKKSSNGLLITLALILAGLIGYKIYKKNERTDRNRN</sequence>
<protein>
    <recommendedName>
        <fullName evidence="4">Structural protein P5</fullName>
    </recommendedName>
</protein>
<keyword evidence="1" id="KW-0812">Transmembrane</keyword>
<dbReference type="KEGG" id="fak:FUA48_08420"/>
<keyword evidence="1" id="KW-0472">Membrane</keyword>
<dbReference type="EMBL" id="CP042831">
    <property type="protein sequence ID" value="QEE49604.1"/>
    <property type="molecule type" value="Genomic_DNA"/>
</dbReference>
<dbReference type="AlphaFoldDB" id="A0A5B9FRT1"/>
<dbReference type="OrthoDB" id="1118459at2"/>
<feature type="transmembrane region" description="Helical" evidence="1">
    <location>
        <begin position="159"/>
        <end position="177"/>
    </location>
</feature>
<reference evidence="2 3" key="1">
    <citation type="submission" date="2019-08" db="EMBL/GenBank/DDBJ databases">
        <title>Flavobacterium alkalisoli sp. nov., isolated from rhizosphere soil of Suaeda salsa.</title>
        <authorList>
            <person name="Sun J.-Q."/>
            <person name="Xu L."/>
        </authorList>
    </citation>
    <scope>NUCLEOTIDE SEQUENCE [LARGE SCALE GENOMIC DNA]</scope>
    <source>
        <strain evidence="2 3">XS-5</strain>
    </source>
</reference>
<dbReference type="Proteomes" id="UP000321222">
    <property type="component" value="Chromosome"/>
</dbReference>